<dbReference type="GO" id="GO:0015232">
    <property type="term" value="F:heme transmembrane transporter activity"/>
    <property type="evidence" value="ECO:0007669"/>
    <property type="project" value="InterPro"/>
</dbReference>
<evidence type="ECO:0000256" key="7">
    <source>
        <dbReference type="SAM" id="Phobius"/>
    </source>
</evidence>
<comment type="subcellular location">
    <subcellularLocation>
        <location evidence="1">Membrane</location>
        <topology evidence="1">Multi-pass membrane protein</topology>
    </subcellularLocation>
</comment>
<sequence length="336" mass="38116">MKLNSILLTLLAVSGGITGYFILNSPPEVYMGHVQKIMYVHVPVVAIAYILFFGVFLFSLAYLWKRKERADIYAVVLTEIASLYTFITLVTGSLWGKPTWNTYWTWDAKLTITLILFLIFAGYILIRKLTDPGEQQFNICAVIGVLGFLSVPLNHLSVKWWRSIHQASTFMTPKETVSDEYSWILYLALLTFVILTVYLFRIRLDMEVAGLLISVSREDTLFYYTVNEVITHKDKYENKKIRLMGLVQPDSVSWNANAHTLEFKVTEDMVGTLVVKYEGIKPDMFREGQGVVAEGELTPEGYFTSKTLLVKHSEEYKTPKDAASAAEVVKSISAAN</sequence>
<evidence type="ECO:0000259" key="8">
    <source>
        <dbReference type="Pfam" id="PF01578"/>
    </source>
</evidence>
<dbReference type="Gene3D" id="2.40.50.140">
    <property type="entry name" value="Nucleic acid-binding proteins"/>
    <property type="match status" value="1"/>
</dbReference>
<dbReference type="Pfam" id="PF03100">
    <property type="entry name" value="CcmE"/>
    <property type="match status" value="1"/>
</dbReference>
<feature type="transmembrane region" description="Helical" evidence="7">
    <location>
        <begin position="39"/>
        <end position="60"/>
    </location>
</feature>
<dbReference type="Pfam" id="PF01578">
    <property type="entry name" value="Cytochrom_C_asm"/>
    <property type="match status" value="1"/>
</dbReference>
<feature type="transmembrane region" description="Helical" evidence="7">
    <location>
        <begin position="181"/>
        <end position="200"/>
    </location>
</feature>
<evidence type="ECO:0000256" key="6">
    <source>
        <dbReference type="ARBA" id="ARBA00023136"/>
    </source>
</evidence>
<evidence type="ECO:0000256" key="1">
    <source>
        <dbReference type="ARBA" id="ARBA00004141"/>
    </source>
</evidence>
<dbReference type="EMBL" id="JAEAOA010002069">
    <property type="protein sequence ID" value="KAK3584281.1"/>
    <property type="molecule type" value="Genomic_DNA"/>
</dbReference>
<feature type="transmembrane region" description="Helical" evidence="7">
    <location>
        <begin position="138"/>
        <end position="161"/>
    </location>
</feature>
<dbReference type="InterPro" id="IPR036127">
    <property type="entry name" value="CcmE-like_sf"/>
</dbReference>
<dbReference type="PRINTS" id="PR01386">
    <property type="entry name" value="CCMCBIOGNSIS"/>
</dbReference>
<proteinExistence type="inferred from homology"/>
<keyword evidence="5 7" id="KW-1133">Transmembrane helix</keyword>
<dbReference type="InterPro" id="IPR003557">
    <property type="entry name" value="Cyt_c_biogenesis_CcmC"/>
</dbReference>
<keyword evidence="4" id="KW-0201">Cytochrome c-type biogenesis</keyword>
<dbReference type="InterPro" id="IPR045062">
    <property type="entry name" value="Cyt_c_biogenesis_CcsA/CcmC"/>
</dbReference>
<feature type="transmembrane region" description="Helical" evidence="7">
    <location>
        <begin position="108"/>
        <end position="126"/>
    </location>
</feature>
<dbReference type="PANTHER" id="PTHR30071:SF1">
    <property type="entry name" value="CYTOCHROME B_B6 PROTEIN-RELATED"/>
    <property type="match status" value="1"/>
</dbReference>
<evidence type="ECO:0000256" key="3">
    <source>
        <dbReference type="ARBA" id="ARBA00022692"/>
    </source>
</evidence>
<evidence type="ECO:0000256" key="2">
    <source>
        <dbReference type="ARBA" id="ARBA00005840"/>
    </source>
</evidence>
<dbReference type="InterPro" id="IPR002541">
    <property type="entry name" value="Cyt_c_assembly"/>
</dbReference>
<dbReference type="InterPro" id="IPR004329">
    <property type="entry name" value="CcmE"/>
</dbReference>
<dbReference type="Proteomes" id="UP001195483">
    <property type="component" value="Unassembled WGS sequence"/>
</dbReference>
<comment type="similarity">
    <text evidence="2">Belongs to the CcmC/CycZ/HelC family.</text>
</comment>
<accession>A0AAE0VNN2</accession>
<protein>
    <recommendedName>
        <fullName evidence="8">Cytochrome c assembly protein domain-containing protein</fullName>
    </recommendedName>
</protein>
<feature type="domain" description="Cytochrome c assembly protein" evidence="8">
    <location>
        <begin position="7"/>
        <end position="164"/>
    </location>
</feature>
<evidence type="ECO:0000256" key="4">
    <source>
        <dbReference type="ARBA" id="ARBA00022748"/>
    </source>
</evidence>
<feature type="transmembrane region" description="Helical" evidence="7">
    <location>
        <begin position="72"/>
        <end position="96"/>
    </location>
</feature>
<dbReference type="GO" id="GO:0017003">
    <property type="term" value="P:protein-heme linkage"/>
    <property type="evidence" value="ECO:0007669"/>
    <property type="project" value="InterPro"/>
</dbReference>
<dbReference type="GO" id="GO:0005886">
    <property type="term" value="C:plasma membrane"/>
    <property type="evidence" value="ECO:0007669"/>
    <property type="project" value="InterPro"/>
</dbReference>
<keyword evidence="6 7" id="KW-0472">Membrane</keyword>
<dbReference type="AlphaFoldDB" id="A0AAE0VNN2"/>
<gene>
    <name evidence="9" type="ORF">CHS0354_035362</name>
</gene>
<dbReference type="GO" id="GO:0020037">
    <property type="term" value="F:heme binding"/>
    <property type="evidence" value="ECO:0007669"/>
    <property type="project" value="InterPro"/>
</dbReference>
<keyword evidence="10" id="KW-1185">Reference proteome</keyword>
<dbReference type="GO" id="GO:0017004">
    <property type="term" value="P:cytochrome complex assembly"/>
    <property type="evidence" value="ECO:0007669"/>
    <property type="project" value="UniProtKB-KW"/>
</dbReference>
<evidence type="ECO:0000313" key="10">
    <source>
        <dbReference type="Proteomes" id="UP001195483"/>
    </source>
</evidence>
<organism evidence="9 10">
    <name type="scientific">Potamilus streckersoni</name>
    <dbReference type="NCBI Taxonomy" id="2493646"/>
    <lineage>
        <taxon>Eukaryota</taxon>
        <taxon>Metazoa</taxon>
        <taxon>Spiralia</taxon>
        <taxon>Lophotrochozoa</taxon>
        <taxon>Mollusca</taxon>
        <taxon>Bivalvia</taxon>
        <taxon>Autobranchia</taxon>
        <taxon>Heteroconchia</taxon>
        <taxon>Palaeoheterodonta</taxon>
        <taxon>Unionida</taxon>
        <taxon>Unionoidea</taxon>
        <taxon>Unionidae</taxon>
        <taxon>Ambleminae</taxon>
        <taxon>Lampsilini</taxon>
        <taxon>Potamilus</taxon>
    </lineage>
</organism>
<dbReference type="PANTHER" id="PTHR30071">
    <property type="entry name" value="HEME EXPORTER PROTEIN C"/>
    <property type="match status" value="1"/>
</dbReference>
<dbReference type="InterPro" id="IPR012340">
    <property type="entry name" value="NA-bd_OB-fold"/>
</dbReference>
<evidence type="ECO:0000313" key="9">
    <source>
        <dbReference type="EMBL" id="KAK3584281.1"/>
    </source>
</evidence>
<reference evidence="9" key="1">
    <citation type="journal article" date="2021" name="Genome Biol. Evol.">
        <title>A High-Quality Reference Genome for a Parasitic Bivalve with Doubly Uniparental Inheritance (Bivalvia: Unionida).</title>
        <authorList>
            <person name="Smith C.H."/>
        </authorList>
    </citation>
    <scope>NUCLEOTIDE SEQUENCE</scope>
    <source>
        <strain evidence="9">CHS0354</strain>
    </source>
</reference>
<reference evidence="9" key="3">
    <citation type="submission" date="2023-05" db="EMBL/GenBank/DDBJ databases">
        <authorList>
            <person name="Smith C.H."/>
        </authorList>
    </citation>
    <scope>NUCLEOTIDE SEQUENCE</scope>
    <source>
        <strain evidence="9">CHS0354</strain>
        <tissue evidence="9">Mantle</tissue>
    </source>
</reference>
<keyword evidence="3 7" id="KW-0812">Transmembrane</keyword>
<reference evidence="9" key="2">
    <citation type="journal article" date="2021" name="Genome Biol. Evol.">
        <title>Developing a high-quality reference genome for a parasitic bivalve with doubly uniparental inheritance (Bivalvia: Unionida).</title>
        <authorList>
            <person name="Smith C.H."/>
        </authorList>
    </citation>
    <scope>NUCLEOTIDE SEQUENCE</scope>
    <source>
        <strain evidence="9">CHS0354</strain>
        <tissue evidence="9">Mantle</tissue>
    </source>
</reference>
<comment type="caution">
    <text evidence="9">The sequence shown here is derived from an EMBL/GenBank/DDBJ whole genome shotgun (WGS) entry which is preliminary data.</text>
</comment>
<dbReference type="SUPFAM" id="SSF82093">
    <property type="entry name" value="Heme chaperone CcmE"/>
    <property type="match status" value="1"/>
</dbReference>
<evidence type="ECO:0000256" key="5">
    <source>
        <dbReference type="ARBA" id="ARBA00022989"/>
    </source>
</evidence>
<name>A0AAE0VNN2_9BIVA</name>